<dbReference type="GO" id="GO:0030203">
    <property type="term" value="P:glycosaminoglycan metabolic process"/>
    <property type="evidence" value="ECO:0007669"/>
    <property type="project" value="InterPro"/>
</dbReference>
<dbReference type="EMBL" id="JARKIK010000010">
    <property type="protein sequence ID" value="KAK8749312.1"/>
    <property type="molecule type" value="Genomic_DNA"/>
</dbReference>
<dbReference type="Proteomes" id="UP001445076">
    <property type="component" value="Unassembled WGS sequence"/>
</dbReference>
<comment type="similarity">
    <text evidence="2">Belongs to the sulfatase family.</text>
</comment>
<dbReference type="InterPro" id="IPR000917">
    <property type="entry name" value="Sulfatase_N"/>
</dbReference>
<gene>
    <name evidence="4" type="ORF">OTU49_015792</name>
</gene>
<evidence type="ECO:0000313" key="4">
    <source>
        <dbReference type="EMBL" id="KAK8749312.1"/>
    </source>
</evidence>
<dbReference type="SUPFAM" id="SSF53649">
    <property type="entry name" value="Alkaline phosphatase-like"/>
    <property type="match status" value="1"/>
</dbReference>
<dbReference type="PANTHER" id="PTHR43108:SF8">
    <property type="entry name" value="SD21168P"/>
    <property type="match status" value="1"/>
</dbReference>
<dbReference type="PANTHER" id="PTHR43108">
    <property type="entry name" value="N-ACETYLGLUCOSAMINE-6-SULFATASE FAMILY MEMBER"/>
    <property type="match status" value="1"/>
</dbReference>
<dbReference type="InterPro" id="IPR012251">
    <property type="entry name" value="GlcNAc_6-SO4ase"/>
</dbReference>
<comment type="caution">
    <text evidence="4">The sequence shown here is derived from an EMBL/GenBank/DDBJ whole genome shotgun (WGS) entry which is preliminary data.</text>
</comment>
<dbReference type="AlphaFoldDB" id="A0AAW0XY28"/>
<dbReference type="GO" id="GO:0008449">
    <property type="term" value="F:N-acetylglucosamine-6-sulfatase activity"/>
    <property type="evidence" value="ECO:0007669"/>
    <property type="project" value="InterPro"/>
</dbReference>
<dbReference type="Gene3D" id="3.40.720.10">
    <property type="entry name" value="Alkaline Phosphatase, subunit A"/>
    <property type="match status" value="1"/>
</dbReference>
<evidence type="ECO:0000313" key="5">
    <source>
        <dbReference type="Proteomes" id="UP001445076"/>
    </source>
</evidence>
<dbReference type="Pfam" id="PF00884">
    <property type="entry name" value="Sulfatase"/>
    <property type="match status" value="1"/>
</dbReference>
<dbReference type="CDD" id="cd16147">
    <property type="entry name" value="G6S"/>
    <property type="match status" value="1"/>
</dbReference>
<accession>A0AAW0XY28</accession>
<feature type="non-terminal residue" evidence="4">
    <location>
        <position position="1"/>
    </location>
</feature>
<dbReference type="InterPro" id="IPR017850">
    <property type="entry name" value="Alkaline_phosphatase_core_sf"/>
</dbReference>
<organism evidence="4 5">
    <name type="scientific">Cherax quadricarinatus</name>
    <name type="common">Australian red claw crayfish</name>
    <dbReference type="NCBI Taxonomy" id="27406"/>
    <lineage>
        <taxon>Eukaryota</taxon>
        <taxon>Metazoa</taxon>
        <taxon>Ecdysozoa</taxon>
        <taxon>Arthropoda</taxon>
        <taxon>Crustacea</taxon>
        <taxon>Multicrustacea</taxon>
        <taxon>Malacostraca</taxon>
        <taxon>Eumalacostraca</taxon>
        <taxon>Eucarida</taxon>
        <taxon>Decapoda</taxon>
        <taxon>Pleocyemata</taxon>
        <taxon>Astacidea</taxon>
        <taxon>Parastacoidea</taxon>
        <taxon>Parastacidae</taxon>
        <taxon>Cherax</taxon>
    </lineage>
</organism>
<sequence length="462" mass="52813">RASILTGQYVHNHGTINNSISGQCSGVRWQEGPEKKTFAAHMHHNGYRTFFAGKYLNQYGKTNIGGLNHIPPGWDWWIGLKGNSRYYNYTLSINGTPEKHGSDPSKDYLTNIVRQRAFDFLNLSSFSKPFFMMLSVPASHAPFTPEPKYSKNYTSLKAPRTKSFNIKAGLGKHWLLRQGVQPLPNNIIEKVDDAFRNRLRTLLTVDDMVQDVIQYLELKHQLENTYVVFTSDNGYHLGQFSLPVDKREPYETDIRVPFLIRGPNVPEGKIINFPTSNIDLAPTFLDLAGLQIPKYMDGISLKPIITVESTNSIAVDDNDIPVDKKEHSIGKYNFSNFKKYRELRRTLLVEHSGEGRVVNEGCEYIPSGMNGCNPNYACKCEDSSNNTYSCLRQISDGENRLFCKWDDDEAFEEMYDLDKDPWQLNNTVKSLTKNVHKKLRNLLRNMQRCRGSRCIDLASFVV</sequence>
<keyword evidence="5" id="KW-1185">Reference proteome</keyword>
<reference evidence="4 5" key="1">
    <citation type="journal article" date="2024" name="BMC Genomics">
        <title>Genome assembly of redclaw crayfish (Cherax quadricarinatus) provides insights into its immune adaptation and hypoxia tolerance.</title>
        <authorList>
            <person name="Liu Z."/>
            <person name="Zheng J."/>
            <person name="Li H."/>
            <person name="Fang K."/>
            <person name="Wang S."/>
            <person name="He J."/>
            <person name="Zhou D."/>
            <person name="Weng S."/>
            <person name="Chi M."/>
            <person name="Gu Z."/>
            <person name="He J."/>
            <person name="Li F."/>
            <person name="Wang M."/>
        </authorList>
    </citation>
    <scope>NUCLEOTIDE SEQUENCE [LARGE SCALE GENOMIC DNA]</scope>
    <source>
        <strain evidence="4">ZL_2023a</strain>
    </source>
</reference>
<comment type="cofactor">
    <cofactor evidence="1">
        <name>Ca(2+)</name>
        <dbReference type="ChEBI" id="CHEBI:29108"/>
    </cofactor>
</comment>
<dbReference type="PIRSF" id="PIRSF036666">
    <property type="entry name" value="G6S"/>
    <property type="match status" value="1"/>
</dbReference>
<protein>
    <recommendedName>
        <fullName evidence="3">Sulfatase N-terminal domain-containing protein</fullName>
    </recommendedName>
</protein>
<evidence type="ECO:0000256" key="2">
    <source>
        <dbReference type="ARBA" id="ARBA00008779"/>
    </source>
</evidence>
<name>A0AAW0XY28_CHEQU</name>
<evidence type="ECO:0000259" key="3">
    <source>
        <dbReference type="Pfam" id="PF00884"/>
    </source>
</evidence>
<dbReference type="GO" id="GO:0005539">
    <property type="term" value="F:glycosaminoglycan binding"/>
    <property type="evidence" value="ECO:0007669"/>
    <property type="project" value="TreeGrafter"/>
</dbReference>
<feature type="domain" description="Sulfatase N-terminal" evidence="3">
    <location>
        <begin position="1"/>
        <end position="289"/>
    </location>
</feature>
<proteinExistence type="inferred from homology"/>
<evidence type="ECO:0000256" key="1">
    <source>
        <dbReference type="ARBA" id="ARBA00001913"/>
    </source>
</evidence>